<reference evidence="9" key="1">
    <citation type="journal article" date="2019" name="Int. J. Syst. Evol. Microbiol.">
        <title>The Global Catalogue of Microorganisms (GCM) 10K type strain sequencing project: providing services to taxonomists for standard genome sequencing and annotation.</title>
        <authorList>
            <consortium name="The Broad Institute Genomics Platform"/>
            <consortium name="The Broad Institute Genome Sequencing Center for Infectious Disease"/>
            <person name="Wu L."/>
            <person name="Ma J."/>
        </authorList>
    </citation>
    <scope>NUCLEOTIDE SEQUENCE [LARGE SCALE GENOMIC DNA]</scope>
    <source>
        <strain evidence="9">JCM 19015</strain>
    </source>
</reference>
<keyword evidence="5 7" id="KW-0472">Membrane</keyword>
<sequence length="432" mass="45859">MATPEQKVGGFRSARSGEMATAAGLSVVAAGVVGAVAAAGHAVSRDPGRSWLPRSRADGRAERTAAGTTGRGGTDDVAPGRTPSPDAGSKPEGPEDLHKRTWVYTLKKTAKEFGSDQCTDLAAALVYYSVLALGPAVIAIVSILGLLSPDAVQQLTDQFLAPVKQSSPGVYNIVTQLITNATKTQGVGIGLVVGILGALWSASGYVGAFGRAMNRIYSIPEGRPVWKLRPTQLLVTVILVVLVVLGALILVSTGPIVNRIADVVGIGDAALLVFQIVKWPILVAIAIAAIAILYYFSPNVKQPKFKWMSVGSFLALIVWGLATVALGVYLSLSGGGSYAKTYGAVAGVIVFLLWLWITNLVLLFGAEFDAELERGRELQAGIAAEEQIQLPMRDTRQSDKKEKKHEKDVEQARELRMSRGQDDGEKDDRTKN</sequence>
<dbReference type="EMBL" id="BAABLP010000002">
    <property type="protein sequence ID" value="GAA4741118.1"/>
    <property type="molecule type" value="Genomic_DNA"/>
</dbReference>
<dbReference type="Proteomes" id="UP001500121">
    <property type="component" value="Unassembled WGS sequence"/>
</dbReference>
<dbReference type="NCBIfam" id="TIGR00765">
    <property type="entry name" value="yihY_not_rbn"/>
    <property type="match status" value="1"/>
</dbReference>
<evidence type="ECO:0000256" key="6">
    <source>
        <dbReference type="SAM" id="MobiDB-lite"/>
    </source>
</evidence>
<evidence type="ECO:0000256" key="7">
    <source>
        <dbReference type="SAM" id="Phobius"/>
    </source>
</evidence>
<feature type="transmembrane region" description="Helical" evidence="7">
    <location>
        <begin position="233"/>
        <end position="256"/>
    </location>
</feature>
<keyword evidence="4 7" id="KW-1133">Transmembrane helix</keyword>
<evidence type="ECO:0000256" key="1">
    <source>
        <dbReference type="ARBA" id="ARBA00004651"/>
    </source>
</evidence>
<feature type="compositionally biased region" description="Basic and acidic residues" evidence="6">
    <location>
        <begin position="393"/>
        <end position="432"/>
    </location>
</feature>
<feature type="transmembrane region" description="Helical" evidence="7">
    <location>
        <begin position="276"/>
        <end position="296"/>
    </location>
</feature>
<organism evidence="8 9">
    <name type="scientific">Amnibacterium soli</name>
    <dbReference type="NCBI Taxonomy" id="1282736"/>
    <lineage>
        <taxon>Bacteria</taxon>
        <taxon>Bacillati</taxon>
        <taxon>Actinomycetota</taxon>
        <taxon>Actinomycetes</taxon>
        <taxon>Micrococcales</taxon>
        <taxon>Microbacteriaceae</taxon>
        <taxon>Amnibacterium</taxon>
    </lineage>
</organism>
<feature type="region of interest" description="Disordered" evidence="6">
    <location>
        <begin position="42"/>
        <end position="96"/>
    </location>
</feature>
<evidence type="ECO:0000313" key="8">
    <source>
        <dbReference type="EMBL" id="GAA4741118.1"/>
    </source>
</evidence>
<feature type="transmembrane region" description="Helical" evidence="7">
    <location>
        <begin position="125"/>
        <end position="147"/>
    </location>
</feature>
<dbReference type="PANTHER" id="PTHR30213">
    <property type="entry name" value="INNER MEMBRANE PROTEIN YHJD"/>
    <property type="match status" value="1"/>
</dbReference>
<feature type="region of interest" description="Disordered" evidence="6">
    <location>
        <begin position="389"/>
        <end position="432"/>
    </location>
</feature>
<feature type="transmembrane region" description="Helical" evidence="7">
    <location>
        <begin position="342"/>
        <end position="366"/>
    </location>
</feature>
<feature type="transmembrane region" description="Helical" evidence="7">
    <location>
        <begin position="187"/>
        <end position="212"/>
    </location>
</feature>
<feature type="transmembrane region" description="Helical" evidence="7">
    <location>
        <begin position="20"/>
        <end position="44"/>
    </location>
</feature>
<feature type="transmembrane region" description="Helical" evidence="7">
    <location>
        <begin position="308"/>
        <end position="330"/>
    </location>
</feature>
<proteinExistence type="predicted"/>
<dbReference type="RefSeq" id="WP_345479933.1">
    <property type="nucleotide sequence ID" value="NZ_BAABLP010000002.1"/>
</dbReference>
<keyword evidence="2" id="KW-1003">Cell membrane</keyword>
<dbReference type="InterPro" id="IPR017039">
    <property type="entry name" value="Virul_fac_BrkB"/>
</dbReference>
<dbReference type="PANTHER" id="PTHR30213:SF0">
    <property type="entry name" value="UPF0761 MEMBRANE PROTEIN YIHY"/>
    <property type="match status" value="1"/>
</dbReference>
<keyword evidence="9" id="KW-1185">Reference proteome</keyword>
<evidence type="ECO:0000256" key="5">
    <source>
        <dbReference type="ARBA" id="ARBA00023136"/>
    </source>
</evidence>
<keyword evidence="3 7" id="KW-0812">Transmembrane</keyword>
<name>A0ABP8YX99_9MICO</name>
<comment type="caution">
    <text evidence="8">The sequence shown here is derived from an EMBL/GenBank/DDBJ whole genome shotgun (WGS) entry which is preliminary data.</text>
</comment>
<gene>
    <name evidence="8" type="ORF">GCM10025783_10200</name>
</gene>
<evidence type="ECO:0000256" key="2">
    <source>
        <dbReference type="ARBA" id="ARBA00022475"/>
    </source>
</evidence>
<accession>A0ABP8YX99</accession>
<comment type="subcellular location">
    <subcellularLocation>
        <location evidence="1">Cell membrane</location>
        <topology evidence="1">Multi-pass membrane protein</topology>
    </subcellularLocation>
</comment>
<evidence type="ECO:0000313" key="9">
    <source>
        <dbReference type="Proteomes" id="UP001500121"/>
    </source>
</evidence>
<protein>
    <submittedName>
        <fullName evidence="8">Uncharacterized protein</fullName>
    </submittedName>
</protein>
<evidence type="ECO:0000256" key="3">
    <source>
        <dbReference type="ARBA" id="ARBA00022692"/>
    </source>
</evidence>
<evidence type="ECO:0000256" key="4">
    <source>
        <dbReference type="ARBA" id="ARBA00022989"/>
    </source>
</evidence>
<dbReference type="Pfam" id="PF03631">
    <property type="entry name" value="Virul_fac_BrkB"/>
    <property type="match status" value="1"/>
</dbReference>